<accession>A0A9K3STG5</accession>
<keyword evidence="2" id="KW-1185">Reference proteome</keyword>
<proteinExistence type="predicted"/>
<sequence length="201" mass="23074">MYVQTKNKILTIFTIIICAFLTIGGIRALHNYFSQQKKETIKLMNENDAPIFEVKRIDGNNEDKILIPLSFPNLNPDKYQHLITINHQATLTKNGFDINVPLFLKITTNYDTKNTFANPDQYFNLEIKNNGVNYDDTKRLPMVLTSDDGHLDIQIKLEQKQFINHKDPFLNLIIDYELVDQDGNAWSGGSQTIANKIIQTA</sequence>
<gene>
    <name evidence="1" type="ORF">OC696_01780</name>
</gene>
<dbReference type="EMBL" id="JAOSIW010000011">
    <property type="protein sequence ID" value="MDO8054592.1"/>
    <property type="molecule type" value="Genomic_DNA"/>
</dbReference>
<reference evidence="1 2" key="1">
    <citation type="journal article" date="2023" name="Int. J. Syst. Evol. Microbiol.">
        <title>The observation of taxonomic boundaries for the 16SrII and 16SrXXV phytoplasmas using genome-based delimitation.</title>
        <authorList>
            <person name="Rodrigues Jardim B."/>
            <person name="Tran-Nguyen L.T.T."/>
            <person name="Gambley C."/>
            <person name="Al-Sadi A.M."/>
            <person name="Al-Subhi A.M."/>
            <person name="Foissac X."/>
            <person name="Salar P."/>
            <person name="Cai H."/>
            <person name="Yang J.Y."/>
            <person name="Davis R."/>
            <person name="Jones L."/>
            <person name="Rodoni B."/>
            <person name="Constable F.E."/>
        </authorList>
    </citation>
    <scope>NUCLEOTIDE SEQUENCE [LARGE SCALE GENOMIC DNA]</scope>
    <source>
        <strain evidence="1">BAWM-OMN-P26</strain>
    </source>
</reference>
<protein>
    <submittedName>
        <fullName evidence="1">Uncharacterized protein</fullName>
    </submittedName>
</protein>
<name>A0A9K3STG5_9MOLU</name>
<evidence type="ECO:0000313" key="2">
    <source>
        <dbReference type="Proteomes" id="UP001170651"/>
    </source>
</evidence>
<dbReference type="Proteomes" id="UP001170651">
    <property type="component" value="Unassembled WGS sequence"/>
</dbReference>
<organism evidence="1 2">
    <name type="scientific">Candidatus Phytoplasma australasiaticum subsp. australasiaticum</name>
    <dbReference type="NCBI Taxonomy" id="2832407"/>
    <lineage>
        <taxon>Bacteria</taxon>
        <taxon>Bacillati</taxon>
        <taxon>Mycoplasmatota</taxon>
        <taxon>Mollicutes</taxon>
        <taxon>Acholeplasmatales</taxon>
        <taxon>Acholeplasmataceae</taxon>
        <taxon>Candidatus Phytoplasma</taxon>
        <taxon>16SrII (Peanut WB group)</taxon>
        <taxon>Candidatus Phytoplasma australasiaticum</taxon>
    </lineage>
</organism>
<dbReference type="AlphaFoldDB" id="A0A9K3STG5"/>
<comment type="caution">
    <text evidence="1">The sequence shown here is derived from an EMBL/GenBank/DDBJ whole genome shotgun (WGS) entry which is preliminary data.</text>
</comment>
<dbReference type="RefSeq" id="WP_215419699.1">
    <property type="nucleotide sequence ID" value="NZ_JALQCT010000014.1"/>
</dbReference>
<evidence type="ECO:0000313" key="1">
    <source>
        <dbReference type="EMBL" id="MDO8054592.1"/>
    </source>
</evidence>